<keyword evidence="2" id="KW-1185">Reference proteome</keyword>
<dbReference type="CDD" id="cd06222">
    <property type="entry name" value="RNase_H_like"/>
    <property type="match status" value="1"/>
</dbReference>
<dbReference type="RefSeq" id="XP_027118404.1">
    <property type="nucleotide sequence ID" value="XM_027262603.1"/>
</dbReference>
<dbReference type="Gene3D" id="3.30.420.10">
    <property type="entry name" value="Ribonuclease H-like superfamily/Ribonuclease H"/>
    <property type="match status" value="1"/>
</dbReference>
<dbReference type="GeneID" id="113735610"/>
<evidence type="ECO:0000313" key="2">
    <source>
        <dbReference type="Proteomes" id="UP001652660"/>
    </source>
</evidence>
<dbReference type="GO" id="GO:0003676">
    <property type="term" value="F:nucleic acid binding"/>
    <property type="evidence" value="ECO:0007669"/>
    <property type="project" value="InterPro"/>
</dbReference>
<sequence>MDIFHEHVVADFVSQAQWNRWLLNQVLGPELVRQVVKVPPPSARSSDRMVWALTQDGSFSVSSAYSLVSQASNYLGYRVRLSVIVVLNRQRRRLITFFTRDLNKAVWSRFEVGLGDWTMVSMLRHMVLRWWLRKGHNVYLKFVYHMLPMLVCWELWKVRNKGIFYGRKVGWTEVADQVFQQLCDLLHCSFPEIACCFVSWDVLHASLVGLKRRVSILPISWSVPRTGFKLNSDGCARGNPSVSGGGGVVRDWEGRFIVGYSCFFGSLTSLHAELKAMLFGVRLCVARGFQELHVESDSFVLVQILQGTHGCPWRLQRVVDELLSVKPHFHEITHCCKEANKSADYLANLGANTEQDGVFDDFRALPVTVRGEITMDRLGFPNFRRKLL</sequence>
<protein>
    <recommendedName>
        <fullName evidence="1">RNase H type-1 domain-containing protein</fullName>
    </recommendedName>
</protein>
<dbReference type="Pfam" id="PF13456">
    <property type="entry name" value="RVT_3"/>
    <property type="match status" value="1"/>
</dbReference>
<name>A0A6P6WSK2_COFAR</name>
<evidence type="ECO:0000313" key="3">
    <source>
        <dbReference type="RefSeq" id="XP_027118404.1"/>
    </source>
</evidence>
<dbReference type="OrthoDB" id="1750927at2759"/>
<proteinExistence type="predicted"/>
<dbReference type="SUPFAM" id="SSF53098">
    <property type="entry name" value="Ribonuclease H-like"/>
    <property type="match status" value="1"/>
</dbReference>
<evidence type="ECO:0000259" key="1">
    <source>
        <dbReference type="PROSITE" id="PS50879"/>
    </source>
</evidence>
<dbReference type="AlphaFoldDB" id="A0A6P6WSK2"/>
<dbReference type="InterPro" id="IPR036397">
    <property type="entry name" value="RNaseH_sf"/>
</dbReference>
<dbReference type="InterPro" id="IPR012337">
    <property type="entry name" value="RNaseH-like_sf"/>
</dbReference>
<dbReference type="InterPro" id="IPR044730">
    <property type="entry name" value="RNase_H-like_dom_plant"/>
</dbReference>
<feature type="domain" description="RNase H type-1" evidence="1">
    <location>
        <begin position="224"/>
        <end position="352"/>
    </location>
</feature>
<dbReference type="PANTHER" id="PTHR47723:SF19">
    <property type="entry name" value="POLYNUCLEOTIDYL TRANSFERASE, RIBONUCLEASE H-LIKE SUPERFAMILY PROTEIN"/>
    <property type="match status" value="1"/>
</dbReference>
<dbReference type="PANTHER" id="PTHR47723">
    <property type="entry name" value="OS05G0353850 PROTEIN"/>
    <property type="match status" value="1"/>
</dbReference>
<dbReference type="InterPro" id="IPR002156">
    <property type="entry name" value="RNaseH_domain"/>
</dbReference>
<reference evidence="3" key="2">
    <citation type="submission" date="2025-08" db="UniProtKB">
        <authorList>
            <consortium name="RefSeq"/>
        </authorList>
    </citation>
    <scope>IDENTIFICATION</scope>
    <source>
        <tissue evidence="3">Leaves</tissue>
    </source>
</reference>
<organism evidence="2 3">
    <name type="scientific">Coffea arabica</name>
    <name type="common">Arabian coffee</name>
    <dbReference type="NCBI Taxonomy" id="13443"/>
    <lineage>
        <taxon>Eukaryota</taxon>
        <taxon>Viridiplantae</taxon>
        <taxon>Streptophyta</taxon>
        <taxon>Embryophyta</taxon>
        <taxon>Tracheophyta</taxon>
        <taxon>Spermatophyta</taxon>
        <taxon>Magnoliopsida</taxon>
        <taxon>eudicotyledons</taxon>
        <taxon>Gunneridae</taxon>
        <taxon>Pentapetalae</taxon>
        <taxon>asterids</taxon>
        <taxon>lamiids</taxon>
        <taxon>Gentianales</taxon>
        <taxon>Rubiaceae</taxon>
        <taxon>Ixoroideae</taxon>
        <taxon>Gardenieae complex</taxon>
        <taxon>Bertiereae - Coffeeae clade</taxon>
        <taxon>Coffeeae</taxon>
        <taxon>Coffea</taxon>
    </lineage>
</organism>
<gene>
    <name evidence="3" type="primary">LOC113735610</name>
</gene>
<reference evidence="2" key="1">
    <citation type="journal article" date="2025" name="Foods">
        <title>Unveiling the Microbial Signatures of Arabica Coffee Cherries: Insights into Ripeness Specific Diversity, Functional Traits, and Implications for Quality and Safety.</title>
        <authorList>
            <consortium name="RefSeq"/>
            <person name="Tenea G.N."/>
            <person name="Cifuentes V."/>
            <person name="Reyes P."/>
            <person name="Cevallos-Vallejos M."/>
        </authorList>
    </citation>
    <scope>NUCLEOTIDE SEQUENCE [LARGE SCALE GENOMIC DNA]</scope>
</reference>
<dbReference type="GO" id="GO:0004523">
    <property type="term" value="F:RNA-DNA hybrid ribonuclease activity"/>
    <property type="evidence" value="ECO:0007669"/>
    <property type="project" value="InterPro"/>
</dbReference>
<dbReference type="InterPro" id="IPR053151">
    <property type="entry name" value="RNase_H-like"/>
</dbReference>
<accession>A0A6P6WSK2</accession>
<dbReference type="PROSITE" id="PS50879">
    <property type="entry name" value="RNASE_H_1"/>
    <property type="match status" value="1"/>
</dbReference>
<dbReference type="Proteomes" id="UP001652660">
    <property type="component" value="Chromosome 3e"/>
</dbReference>